<evidence type="ECO:0000313" key="3">
    <source>
        <dbReference type="Proteomes" id="UP001157138"/>
    </source>
</evidence>
<keyword evidence="3" id="KW-1185">Reference proteome</keyword>
<dbReference type="Proteomes" id="UP001157138">
    <property type="component" value="Unassembled WGS sequence"/>
</dbReference>
<dbReference type="RefSeq" id="WP_284191657.1">
    <property type="nucleotide sequence ID" value="NZ_BSPW01000024.1"/>
</dbReference>
<evidence type="ECO:0000313" key="2">
    <source>
        <dbReference type="EMBL" id="GLT17765.1"/>
    </source>
</evidence>
<name>A0ABQ6EZ11_9VIBR</name>
<keyword evidence="1" id="KW-0472">Membrane</keyword>
<gene>
    <name evidence="2" type="ORF">GCM10007938_15430</name>
</gene>
<keyword evidence="1" id="KW-0812">Transmembrane</keyword>
<accession>A0ABQ6EZ11</accession>
<proteinExistence type="predicted"/>
<keyword evidence="1" id="KW-1133">Transmembrane helix</keyword>
<feature type="transmembrane region" description="Helical" evidence="1">
    <location>
        <begin position="7"/>
        <end position="26"/>
    </location>
</feature>
<comment type="caution">
    <text evidence="2">The sequence shown here is derived from an EMBL/GenBank/DDBJ whole genome shotgun (WGS) entry which is preliminary data.</text>
</comment>
<sequence length="92" mass="11045">MIKYIKFIFLFIPLYCYVLVWDSMVLHLGIPRLNSDYNYPAWVEDIIGPILLLVVMPLSFFVGSAYTAYKKLWWWFAAYMILGFGFWVYLRI</sequence>
<organism evidence="2 3">
    <name type="scientific">Vibrio zhanjiangensis</name>
    <dbReference type="NCBI Taxonomy" id="1046128"/>
    <lineage>
        <taxon>Bacteria</taxon>
        <taxon>Pseudomonadati</taxon>
        <taxon>Pseudomonadota</taxon>
        <taxon>Gammaproteobacteria</taxon>
        <taxon>Vibrionales</taxon>
        <taxon>Vibrionaceae</taxon>
        <taxon>Vibrio</taxon>
    </lineage>
</organism>
<dbReference type="EMBL" id="BSPW01000024">
    <property type="protein sequence ID" value="GLT17765.1"/>
    <property type="molecule type" value="Genomic_DNA"/>
</dbReference>
<feature type="transmembrane region" description="Helical" evidence="1">
    <location>
        <begin position="72"/>
        <end position="90"/>
    </location>
</feature>
<protein>
    <recommendedName>
        <fullName evidence="4">DUF2645 family protein</fullName>
    </recommendedName>
</protein>
<reference evidence="3" key="1">
    <citation type="journal article" date="2019" name="Int. J. Syst. Evol. Microbiol.">
        <title>The Global Catalogue of Microorganisms (GCM) 10K type strain sequencing project: providing services to taxonomists for standard genome sequencing and annotation.</title>
        <authorList>
            <consortium name="The Broad Institute Genomics Platform"/>
            <consortium name="The Broad Institute Genome Sequencing Center for Infectious Disease"/>
            <person name="Wu L."/>
            <person name="Ma J."/>
        </authorList>
    </citation>
    <scope>NUCLEOTIDE SEQUENCE [LARGE SCALE GENOMIC DNA]</scope>
    <source>
        <strain evidence="3">NBRC 108723</strain>
    </source>
</reference>
<evidence type="ECO:0000256" key="1">
    <source>
        <dbReference type="SAM" id="Phobius"/>
    </source>
</evidence>
<feature type="transmembrane region" description="Helical" evidence="1">
    <location>
        <begin position="46"/>
        <end position="65"/>
    </location>
</feature>
<evidence type="ECO:0008006" key="4">
    <source>
        <dbReference type="Google" id="ProtNLM"/>
    </source>
</evidence>